<dbReference type="RefSeq" id="WP_055653024.1">
    <property type="nucleotide sequence ID" value="NZ_CABIXC010000001.1"/>
</dbReference>
<dbReference type="EMBL" id="CYZE01000001">
    <property type="protein sequence ID" value="CUN62387.1"/>
    <property type="molecule type" value="Genomic_DNA"/>
</dbReference>
<evidence type="ECO:0000256" key="2">
    <source>
        <dbReference type="ARBA" id="ARBA00022448"/>
    </source>
</evidence>
<dbReference type="InterPro" id="IPR039424">
    <property type="entry name" value="SBP_5"/>
</dbReference>
<dbReference type="CDD" id="cd00995">
    <property type="entry name" value="PBP2_NikA_DppA_OppA_like"/>
    <property type="match status" value="1"/>
</dbReference>
<evidence type="ECO:0000256" key="1">
    <source>
        <dbReference type="ARBA" id="ARBA00005695"/>
    </source>
</evidence>
<dbReference type="SUPFAM" id="SSF53850">
    <property type="entry name" value="Periplasmic binding protein-like II"/>
    <property type="match status" value="1"/>
</dbReference>
<dbReference type="GO" id="GO:0015833">
    <property type="term" value="P:peptide transport"/>
    <property type="evidence" value="ECO:0007669"/>
    <property type="project" value="TreeGrafter"/>
</dbReference>
<organism evidence="5 6">
    <name type="scientific">Hungatella hathewayi</name>
    <dbReference type="NCBI Taxonomy" id="154046"/>
    <lineage>
        <taxon>Bacteria</taxon>
        <taxon>Bacillati</taxon>
        <taxon>Bacillota</taxon>
        <taxon>Clostridia</taxon>
        <taxon>Lachnospirales</taxon>
        <taxon>Lachnospiraceae</taxon>
        <taxon>Hungatella</taxon>
    </lineage>
</organism>
<sequence>MKKRISRLLYFLMPVVFLLGGCGTQKEDMVPIKVGITDDIVSLDVAGTKDILSETVGRCVFSTLYTFDEKLNLSPCLAENAEQVSELEWIFKLRDDVKFHDGTPLAASDVVFSIHRAMNIEKAEQSLLVIADIEALNDKTVKVTTTDQMNNLPTLFVRTSTSVMSEKAMSNPDYDVNKPVGSGPFKVIERTERKEIRLERFDDYFGGAAKSRYLSFVVEPSEPNSTAMLLNGKLDILYRVAANDGDYLDLNESVNLYQTDSTKTELLILNPRVAPINDIRVRQAIACAIDKQSIIDNVLSGFGKAQSSIIPAPILGFADFKEYSYNPEKARELLAQAGYPDGFDFTVLTFDSQRKKLMEYLKMDFAEVNINLNYEFLELQEYLDIVGKGTQMGSIMSWTSNPDPDSTLTQLFSKAGHPTVNQSGFTNPRVEELLEQGRMETNTEAREAIYQEANQIIAGSYYAVPLYQPAVLVAARADIAGVCVNPQGIFGYENLYRKNQ</sequence>
<feature type="domain" description="Solute-binding protein family 5" evidence="4">
    <location>
        <begin position="73"/>
        <end position="416"/>
    </location>
</feature>
<dbReference type="Gene3D" id="3.10.105.10">
    <property type="entry name" value="Dipeptide-binding Protein, Domain 3"/>
    <property type="match status" value="1"/>
</dbReference>
<dbReference type="InterPro" id="IPR030678">
    <property type="entry name" value="Peptide/Ni-bd"/>
</dbReference>
<dbReference type="Gene3D" id="3.90.76.10">
    <property type="entry name" value="Dipeptide-binding Protein, Domain 1"/>
    <property type="match status" value="1"/>
</dbReference>
<keyword evidence="3" id="KW-0732">Signal</keyword>
<reference evidence="5 6" key="1">
    <citation type="submission" date="2015-09" db="EMBL/GenBank/DDBJ databases">
        <authorList>
            <consortium name="Pathogen Informatics"/>
        </authorList>
    </citation>
    <scope>NUCLEOTIDE SEQUENCE [LARGE SCALE GENOMIC DNA]</scope>
    <source>
        <strain evidence="5 6">2789STDY5608850</strain>
    </source>
</reference>
<evidence type="ECO:0000259" key="4">
    <source>
        <dbReference type="Pfam" id="PF00496"/>
    </source>
</evidence>
<evidence type="ECO:0000256" key="3">
    <source>
        <dbReference type="ARBA" id="ARBA00022729"/>
    </source>
</evidence>
<dbReference type="GO" id="GO:0042597">
    <property type="term" value="C:periplasmic space"/>
    <property type="evidence" value="ECO:0007669"/>
    <property type="project" value="UniProtKB-ARBA"/>
</dbReference>
<evidence type="ECO:0000313" key="5">
    <source>
        <dbReference type="EMBL" id="CUN62387.1"/>
    </source>
</evidence>
<protein>
    <submittedName>
        <fullName evidence="5">Heme-binding protein A</fullName>
    </submittedName>
</protein>
<dbReference type="PIRSF" id="PIRSF002741">
    <property type="entry name" value="MppA"/>
    <property type="match status" value="1"/>
</dbReference>
<dbReference type="Proteomes" id="UP000095651">
    <property type="component" value="Unassembled WGS sequence"/>
</dbReference>
<dbReference type="PROSITE" id="PS51257">
    <property type="entry name" value="PROKAR_LIPOPROTEIN"/>
    <property type="match status" value="1"/>
</dbReference>
<dbReference type="GO" id="GO:0043190">
    <property type="term" value="C:ATP-binding cassette (ABC) transporter complex"/>
    <property type="evidence" value="ECO:0007669"/>
    <property type="project" value="InterPro"/>
</dbReference>
<comment type="similarity">
    <text evidence="1">Belongs to the bacterial solute-binding protein 5 family.</text>
</comment>
<dbReference type="Pfam" id="PF00496">
    <property type="entry name" value="SBP_bac_5"/>
    <property type="match status" value="1"/>
</dbReference>
<dbReference type="InterPro" id="IPR000914">
    <property type="entry name" value="SBP_5_dom"/>
</dbReference>
<accession>A0A173YGL0</accession>
<dbReference type="PANTHER" id="PTHR30290:SF9">
    <property type="entry name" value="OLIGOPEPTIDE-BINDING PROTEIN APPA"/>
    <property type="match status" value="1"/>
</dbReference>
<proteinExistence type="inferred from homology"/>
<dbReference type="AlphaFoldDB" id="A0A173YGL0"/>
<dbReference type="Gene3D" id="3.40.190.10">
    <property type="entry name" value="Periplasmic binding protein-like II"/>
    <property type="match status" value="1"/>
</dbReference>
<name>A0A173YGL0_9FIRM</name>
<evidence type="ECO:0000313" key="6">
    <source>
        <dbReference type="Proteomes" id="UP000095651"/>
    </source>
</evidence>
<gene>
    <name evidence="5" type="primary">gsiB_1</name>
    <name evidence="5" type="ORF">ERS852407_00732</name>
</gene>
<dbReference type="PANTHER" id="PTHR30290">
    <property type="entry name" value="PERIPLASMIC BINDING COMPONENT OF ABC TRANSPORTER"/>
    <property type="match status" value="1"/>
</dbReference>
<dbReference type="GO" id="GO:1904680">
    <property type="term" value="F:peptide transmembrane transporter activity"/>
    <property type="evidence" value="ECO:0007669"/>
    <property type="project" value="TreeGrafter"/>
</dbReference>
<keyword evidence="2" id="KW-0813">Transport</keyword>